<dbReference type="Proteomes" id="UP000467379">
    <property type="component" value="Plasmid pJCM12687"/>
</dbReference>
<keyword evidence="1" id="KW-0614">Plasmid</keyword>
<accession>A0ABM7KVT6</accession>
<reference evidence="1 2" key="1">
    <citation type="journal article" date="2019" name="Emerg. Microbes Infect.">
        <title>Comprehensive subspecies identification of 175 nontuberculous mycobacteria species based on 7547 genomic profiles.</title>
        <authorList>
            <person name="Matsumoto Y."/>
            <person name="Kinjo T."/>
            <person name="Motooka D."/>
            <person name="Nabeya D."/>
            <person name="Jung N."/>
            <person name="Uechi K."/>
            <person name="Horii T."/>
            <person name="Iida T."/>
            <person name="Fujita J."/>
            <person name="Nakamura S."/>
        </authorList>
    </citation>
    <scope>NUCLEOTIDE SEQUENCE [LARGE SCALE GENOMIC DNA]</scope>
    <source>
        <strain evidence="1 2">JCM 12687</strain>
        <plasmid evidence="1">pJCM12687</plasmid>
    </source>
</reference>
<geneLocation type="plasmid" evidence="1 2">
    <name>pJCM12687</name>
</geneLocation>
<protein>
    <submittedName>
        <fullName evidence="1">Uncharacterized protein</fullName>
    </submittedName>
</protein>
<keyword evidence="2" id="KW-1185">Reference proteome</keyword>
<evidence type="ECO:0000313" key="2">
    <source>
        <dbReference type="Proteomes" id="UP000467379"/>
    </source>
</evidence>
<organism evidence="1 2">
    <name type="scientific">Mycobacterium branderi</name>
    <dbReference type="NCBI Taxonomy" id="43348"/>
    <lineage>
        <taxon>Bacteria</taxon>
        <taxon>Bacillati</taxon>
        <taxon>Actinomycetota</taxon>
        <taxon>Actinomycetes</taxon>
        <taxon>Mycobacteriales</taxon>
        <taxon>Mycobacteriaceae</taxon>
        <taxon>Mycobacterium</taxon>
    </lineage>
</organism>
<proteinExistence type="predicted"/>
<sequence>MAYGTFHATSVKTGPEPAGTLQAALATVTRVLDQHIREAETNLDSFRLVGISHAHTITPISNGAVRAELTAIASYEYD</sequence>
<dbReference type="EMBL" id="AP022607">
    <property type="protein sequence ID" value="BBZ15307.1"/>
    <property type="molecule type" value="Genomic_DNA"/>
</dbReference>
<gene>
    <name evidence="1" type="ORF">MBRA_55020</name>
</gene>
<evidence type="ECO:0000313" key="1">
    <source>
        <dbReference type="EMBL" id="BBZ15307.1"/>
    </source>
</evidence>
<name>A0ABM7KVT6_9MYCO</name>